<organism evidence="2 3">
    <name type="scientific">Volvox africanus</name>
    <dbReference type="NCBI Taxonomy" id="51714"/>
    <lineage>
        <taxon>Eukaryota</taxon>
        <taxon>Viridiplantae</taxon>
        <taxon>Chlorophyta</taxon>
        <taxon>core chlorophytes</taxon>
        <taxon>Chlorophyceae</taxon>
        <taxon>CS clade</taxon>
        <taxon>Chlamydomonadales</taxon>
        <taxon>Volvocaceae</taxon>
        <taxon>Volvox</taxon>
    </lineage>
</organism>
<name>A0A8J4F7W5_9CHLO</name>
<keyword evidence="1" id="KW-1133">Transmembrane helix</keyword>
<gene>
    <name evidence="2" type="ORF">Vafri_18720</name>
</gene>
<accession>A0A8J4F7W5</accession>
<sequence>MSWRVAGRTSCYVAYLVCDIALTSSELQHELKILLHWFLASAQALSISGQMQNPFLLALSISEVAAEQDSKIPRSICFYGTKDDGDVCYNHRREEQRPGAFLPEAICCCGFCILAFALLYYCYRCCMRVCTLSFGAIGTSSQQQPLTKLTYQALSTMMMTHGTPHTWRLGRGTELPPYQPFYMRPRYGCECRPLHMTNVHLPPGFRLVPTVSCRESTVIPVSYLPRAQLVSMRIQIQGEDPL</sequence>
<proteinExistence type="predicted"/>
<keyword evidence="3" id="KW-1185">Reference proteome</keyword>
<protein>
    <submittedName>
        <fullName evidence="2">Uncharacterized protein</fullName>
    </submittedName>
</protein>
<feature type="transmembrane region" description="Helical" evidence="1">
    <location>
        <begin position="101"/>
        <end position="121"/>
    </location>
</feature>
<comment type="caution">
    <text evidence="2">The sequence shown here is derived from an EMBL/GenBank/DDBJ whole genome shotgun (WGS) entry which is preliminary data.</text>
</comment>
<evidence type="ECO:0000313" key="3">
    <source>
        <dbReference type="Proteomes" id="UP000747399"/>
    </source>
</evidence>
<keyword evidence="1" id="KW-0812">Transmembrane</keyword>
<evidence type="ECO:0000256" key="1">
    <source>
        <dbReference type="SAM" id="Phobius"/>
    </source>
</evidence>
<evidence type="ECO:0000313" key="2">
    <source>
        <dbReference type="EMBL" id="GIL64854.1"/>
    </source>
</evidence>
<dbReference type="EMBL" id="BNCO01000070">
    <property type="protein sequence ID" value="GIL64854.1"/>
    <property type="molecule type" value="Genomic_DNA"/>
</dbReference>
<reference evidence="2" key="1">
    <citation type="journal article" date="2021" name="Proc. Natl. Acad. Sci. U.S.A.">
        <title>Three genomes in the algal genus Volvox reveal the fate of a haploid sex-determining region after a transition to homothallism.</title>
        <authorList>
            <person name="Yamamoto K."/>
            <person name="Hamaji T."/>
            <person name="Kawai-Toyooka H."/>
            <person name="Matsuzaki R."/>
            <person name="Takahashi F."/>
            <person name="Nishimura Y."/>
            <person name="Kawachi M."/>
            <person name="Noguchi H."/>
            <person name="Minakuchi Y."/>
            <person name="Umen J.G."/>
            <person name="Toyoda A."/>
            <person name="Nozaki H."/>
        </authorList>
    </citation>
    <scope>NUCLEOTIDE SEQUENCE</scope>
    <source>
        <strain evidence="2">NIES-3780</strain>
    </source>
</reference>
<keyword evidence="1" id="KW-0472">Membrane</keyword>
<dbReference type="AlphaFoldDB" id="A0A8J4F7W5"/>
<dbReference type="Proteomes" id="UP000747399">
    <property type="component" value="Unassembled WGS sequence"/>
</dbReference>